<feature type="region of interest" description="Disordered" evidence="1">
    <location>
        <begin position="706"/>
        <end position="731"/>
    </location>
</feature>
<feature type="domain" description="T6SS Tle3 phospholipase effector alpha/beta" evidence="3">
    <location>
        <begin position="48"/>
        <end position="390"/>
    </location>
</feature>
<evidence type="ECO:0000259" key="2">
    <source>
        <dbReference type="Pfam" id="PF11678"/>
    </source>
</evidence>
<gene>
    <name evidence="4" type="ORF">GO485_26350</name>
    <name evidence="5" type="ORF">IP92_03919</name>
</gene>
<dbReference type="Gene3D" id="3.40.50.1820">
    <property type="entry name" value="alpha/beta hydrolase"/>
    <property type="match status" value="1"/>
</dbReference>
<organism evidence="5 6">
    <name type="scientific">Pseudoduganella flava</name>
    <dbReference type="NCBI Taxonomy" id="871742"/>
    <lineage>
        <taxon>Bacteria</taxon>
        <taxon>Pseudomonadati</taxon>
        <taxon>Pseudomonadota</taxon>
        <taxon>Betaproteobacteria</taxon>
        <taxon>Burkholderiales</taxon>
        <taxon>Oxalobacteraceae</taxon>
        <taxon>Telluria group</taxon>
        <taxon>Pseudoduganella</taxon>
    </lineage>
</organism>
<dbReference type="InterPro" id="IPR056221">
    <property type="entry name" value="Tle3_ab_dom"/>
</dbReference>
<evidence type="ECO:0000313" key="7">
    <source>
        <dbReference type="Proteomes" id="UP000437862"/>
    </source>
</evidence>
<dbReference type="Proteomes" id="UP000315112">
    <property type="component" value="Unassembled WGS sequence"/>
</dbReference>
<dbReference type="RefSeq" id="WP_145878191.1">
    <property type="nucleotide sequence ID" value="NZ_CP046904.1"/>
</dbReference>
<reference evidence="5 6" key="1">
    <citation type="journal article" date="2015" name="Stand. Genomic Sci.">
        <title>Genomic Encyclopedia of Bacterial and Archaeal Type Strains, Phase III: the genomes of soil and plant-associated and newly described type strains.</title>
        <authorList>
            <person name="Whitman W.B."/>
            <person name="Woyke T."/>
            <person name="Klenk H.P."/>
            <person name="Zhou Y."/>
            <person name="Lilburn T.G."/>
            <person name="Beck B.J."/>
            <person name="De Vos P."/>
            <person name="Vandamme P."/>
            <person name="Eisen J.A."/>
            <person name="Garrity G."/>
            <person name="Hugenholtz P."/>
            <person name="Kyrpides N.C."/>
        </authorList>
    </citation>
    <scope>NUCLEOTIDE SEQUENCE [LARGE SCALE GENOMIC DNA]</scope>
    <source>
        <strain evidence="5 6">CGMCC 1.10685</strain>
    </source>
</reference>
<reference evidence="4 7" key="3">
    <citation type="submission" date="2019-12" db="EMBL/GenBank/DDBJ databases">
        <title>Draft Genome Sequences of Six Type Strains of the Genus Massilia.</title>
        <authorList>
            <person name="Miess H."/>
            <person name="Frediansyah A."/>
            <person name="Goeker M."/>
            <person name="Gross H."/>
        </authorList>
    </citation>
    <scope>NUCLEOTIDE SEQUENCE [LARGE SCALE GENOMIC DNA]</scope>
    <source>
        <strain evidence="4 7">DSM 26639</strain>
    </source>
</reference>
<dbReference type="SUPFAM" id="SSF53474">
    <property type="entry name" value="alpha/beta-Hydrolases"/>
    <property type="match status" value="1"/>
</dbReference>
<dbReference type="EMBL" id="VLKW01000008">
    <property type="protein sequence ID" value="TWI44749.1"/>
    <property type="molecule type" value="Genomic_DNA"/>
</dbReference>
<feature type="domain" description="Antibacterial effector protein Tle3 C-terminal" evidence="2">
    <location>
        <begin position="628"/>
        <end position="683"/>
    </location>
</feature>
<evidence type="ECO:0000313" key="4">
    <source>
        <dbReference type="EMBL" id="QGZ42213.1"/>
    </source>
</evidence>
<dbReference type="Pfam" id="PF24322">
    <property type="entry name" value="Tle3"/>
    <property type="match status" value="1"/>
</dbReference>
<feature type="compositionally biased region" description="Polar residues" evidence="1">
    <location>
        <begin position="722"/>
        <end position="731"/>
    </location>
</feature>
<evidence type="ECO:0000256" key="1">
    <source>
        <dbReference type="SAM" id="MobiDB-lite"/>
    </source>
</evidence>
<feature type="region of interest" description="Disordered" evidence="1">
    <location>
        <begin position="493"/>
        <end position="567"/>
    </location>
</feature>
<dbReference type="Proteomes" id="UP000437862">
    <property type="component" value="Chromosome"/>
</dbReference>
<dbReference type="PROSITE" id="PS00092">
    <property type="entry name" value="N6_MTASE"/>
    <property type="match status" value="1"/>
</dbReference>
<dbReference type="GO" id="GO:0008168">
    <property type="term" value="F:methyltransferase activity"/>
    <property type="evidence" value="ECO:0007669"/>
    <property type="project" value="InterPro"/>
</dbReference>
<proteinExistence type="predicted"/>
<dbReference type="InterPro" id="IPR021692">
    <property type="entry name" value="Tle3_C"/>
</dbReference>
<dbReference type="OrthoDB" id="8829067at2"/>
<dbReference type="GO" id="GO:0032259">
    <property type="term" value="P:methylation"/>
    <property type="evidence" value="ECO:0007669"/>
    <property type="project" value="InterPro"/>
</dbReference>
<dbReference type="Pfam" id="PF11678">
    <property type="entry name" value="Tle3_C"/>
    <property type="match status" value="1"/>
</dbReference>
<evidence type="ECO:0000313" key="5">
    <source>
        <dbReference type="EMBL" id="TWI44749.1"/>
    </source>
</evidence>
<dbReference type="EMBL" id="CP046904">
    <property type="protein sequence ID" value="QGZ42213.1"/>
    <property type="molecule type" value="Genomic_DNA"/>
</dbReference>
<dbReference type="GO" id="GO:0003676">
    <property type="term" value="F:nucleic acid binding"/>
    <property type="evidence" value="ECO:0007669"/>
    <property type="project" value="InterPro"/>
</dbReference>
<protein>
    <submittedName>
        <fullName evidence="4">DUF3274 domain-containing protein</fullName>
    </submittedName>
    <submittedName>
        <fullName evidence="5">Uncharacterized protein DUF3274</fullName>
    </submittedName>
</protein>
<evidence type="ECO:0000313" key="6">
    <source>
        <dbReference type="Proteomes" id="UP000315112"/>
    </source>
</evidence>
<evidence type="ECO:0000259" key="3">
    <source>
        <dbReference type="Pfam" id="PF24322"/>
    </source>
</evidence>
<keyword evidence="7" id="KW-1185">Reference proteome</keyword>
<accession>A0A562PK03</accession>
<reference evidence="5" key="2">
    <citation type="submission" date="2019-07" db="EMBL/GenBank/DDBJ databases">
        <authorList>
            <person name="Whitman W."/>
            <person name="Huntemann M."/>
            <person name="Clum A."/>
            <person name="Pillay M."/>
            <person name="Palaniappan K."/>
            <person name="Varghese N."/>
            <person name="Mikhailova N."/>
            <person name="Stamatis D."/>
            <person name="Reddy T."/>
            <person name="Daum C."/>
            <person name="Shapiro N."/>
            <person name="Ivanova N."/>
            <person name="Kyrpides N."/>
            <person name="Woyke T."/>
        </authorList>
    </citation>
    <scope>NUCLEOTIDE SEQUENCE</scope>
    <source>
        <strain evidence="5">CGMCC 1.10685</strain>
    </source>
</reference>
<dbReference type="InterPro" id="IPR002052">
    <property type="entry name" value="DNA_methylase_N6_adenine_CS"/>
</dbReference>
<sequence length="731" mass="81737">MTRISASHTADKARTKELDVAQQAVICDTGGVTLLKDSYLRIVTQLPLPGIVIFVHGVNSDGEWYDQAEEGLCRGLNERLKRKDEQMAFPCPEGGQLTPAKYMGELTRDGYVNPDRQPDNFIEEGSHFSPVIRFRWGYKASSEELQQFGEGIFLNEHNYWGGGPFANGCTSLPDLWSEGVSQSMFLWWNIGHFNPVDDRPVFSCPARAYFVLAALRLAKLIEAIRKQQANTPITIVCHSQGNMVAIAAAFLGDQMSAQREGNTARCVADTYVLCNPPYSLQTAEFIDNWSERHMKDRDGGTGRQTAEARIATMKNFFDIIRQPTSSMPQQADEINVAMANKLHQFDATTDRNTFGYGTPQRTCGRVTLYCNPHDQVISSTTIRGIGWLGMSEKEIDATNGHGVFCQRVFAQGFTVGVRGHYRYWGDHYRKIDEGSSRFWMPPSPVVSYKLSSSPNDGWVGTIVSFVAAPLMILATKTTGIPINAVPPKGWTIPLQAPDLPQPFKPGTQPDGQQAPFDQGRTAPGEERDPTRAREEDDPYAGDRKIARRKGEPERPATDAGRGDARSEAQLRYEHHARLRMEARQEKLVKKDAPHVTAEDEPDKASDEYKTWRNQKIKGYLANNVDSNATDHSTIMTDPENARKALAYDVAVGVCRIPLREMRVLRLAADWRLTKGSQGPLANFNQYFKYGLLDDLSLQEWCRTPNGEGEMPHGIVDRRENQSRQSTKPNGG</sequence>
<dbReference type="InterPro" id="IPR029058">
    <property type="entry name" value="AB_hydrolase_fold"/>
</dbReference>
<feature type="compositionally biased region" description="Basic and acidic residues" evidence="1">
    <location>
        <begin position="523"/>
        <end position="567"/>
    </location>
</feature>
<feature type="region of interest" description="Disordered" evidence="1">
    <location>
        <begin position="584"/>
        <end position="606"/>
    </location>
</feature>
<dbReference type="AlphaFoldDB" id="A0A562PK03"/>
<name>A0A562PK03_9BURK</name>